<keyword evidence="2" id="KW-0812">Transmembrane</keyword>
<accession>A0A0D0TV48</accession>
<keyword evidence="2" id="KW-1133">Transmembrane helix</keyword>
<dbReference type="HOGENOM" id="CLU_811378_0_0_1"/>
<evidence type="ECO:0000313" key="4">
    <source>
        <dbReference type="Proteomes" id="UP000053392"/>
    </source>
</evidence>
<sequence>MAPLDLGNVGDTIQGAGESAVNGAKGVMATGAGAVATITNKAADAVASATAIAGDVANGASQAAGLLKWMKTIQDIEGYWNEYKNLIIFIFATIVTFYVLCILYCCYHCVHDFCRCCCCYVRCTYKCEKWCWRNRGPCISYCKSCCHAAERQDYHKCSRCCLYSVPRSIRNDLERQHGDLTKGWWDLTYFARAGGRYELPEDPVERAKWHWWGHEEGRIHKGVESTLQCLGTTVDKEKRLMKELSSAAGRDEHFTKLSQQMNRAGGRLRQEGEDLKERINRQWAERKGLVHELNRTLTKAEKRMVDRAQSRLEKKMKSEHWNSDDSDNEDEKPRKRDTRVEI</sequence>
<gene>
    <name evidence="3" type="ORF">I313_04271</name>
</gene>
<keyword evidence="2" id="KW-0472">Membrane</keyword>
<dbReference type="AlphaFoldDB" id="A0A0D0TV48"/>
<dbReference type="Proteomes" id="UP000053392">
    <property type="component" value="Unassembled WGS sequence"/>
</dbReference>
<dbReference type="OrthoDB" id="2576491at2759"/>
<feature type="transmembrane region" description="Helical" evidence="2">
    <location>
        <begin position="86"/>
        <end position="110"/>
    </location>
</feature>
<proteinExistence type="predicted"/>
<feature type="region of interest" description="Disordered" evidence="1">
    <location>
        <begin position="301"/>
        <end position="342"/>
    </location>
</feature>
<organism evidence="3 4">
    <name type="scientific">Cryptococcus deuterogattii Ram5</name>
    <dbReference type="NCBI Taxonomy" id="1296110"/>
    <lineage>
        <taxon>Eukaryota</taxon>
        <taxon>Fungi</taxon>
        <taxon>Dikarya</taxon>
        <taxon>Basidiomycota</taxon>
        <taxon>Agaricomycotina</taxon>
        <taxon>Tremellomycetes</taxon>
        <taxon>Tremellales</taxon>
        <taxon>Cryptococcaceae</taxon>
        <taxon>Cryptococcus</taxon>
        <taxon>Cryptococcus gattii species complex</taxon>
    </lineage>
</organism>
<evidence type="ECO:0000256" key="1">
    <source>
        <dbReference type="SAM" id="MobiDB-lite"/>
    </source>
</evidence>
<reference evidence="3 4" key="1">
    <citation type="submission" date="2015-01" db="EMBL/GenBank/DDBJ databases">
        <title>The Genome Sequence of Cryptococcus gattii Ram5.</title>
        <authorList>
            <consortium name="The Broad Institute Genomics Platform"/>
            <person name="Cuomo C."/>
            <person name="Litvintseva A."/>
            <person name="Chen Y."/>
            <person name="Heitman J."/>
            <person name="Sun S."/>
            <person name="Springer D."/>
            <person name="Dromer F."/>
            <person name="Young S."/>
            <person name="Zeng Q."/>
            <person name="Gargeya S."/>
            <person name="Abouelleil A."/>
            <person name="Alvarado L."/>
            <person name="Chapman S.B."/>
            <person name="Gainer-Dewar J."/>
            <person name="Goldberg J."/>
            <person name="Griggs A."/>
            <person name="Gujja S."/>
            <person name="Hansen M."/>
            <person name="Howarth C."/>
            <person name="Imamovic A."/>
            <person name="Larimer J."/>
            <person name="Murphy C."/>
            <person name="Naylor J."/>
            <person name="Pearson M."/>
            <person name="Priest M."/>
            <person name="Roberts A."/>
            <person name="Saif S."/>
            <person name="Shea T."/>
            <person name="Sykes S."/>
            <person name="Wortman J."/>
            <person name="Nusbaum C."/>
            <person name="Birren B."/>
        </authorList>
    </citation>
    <scope>NUCLEOTIDE SEQUENCE [LARGE SCALE GENOMIC DNA]</scope>
    <source>
        <strain evidence="3 4">Ram5</strain>
    </source>
</reference>
<name>A0A0D0TV48_9TREE</name>
<evidence type="ECO:0000313" key="3">
    <source>
        <dbReference type="EMBL" id="KIR39798.1"/>
    </source>
</evidence>
<evidence type="ECO:0000256" key="2">
    <source>
        <dbReference type="SAM" id="Phobius"/>
    </source>
</evidence>
<feature type="compositionally biased region" description="Basic and acidic residues" evidence="1">
    <location>
        <begin position="331"/>
        <end position="342"/>
    </location>
</feature>
<protein>
    <submittedName>
        <fullName evidence="3">Uncharacterized protein</fullName>
    </submittedName>
</protein>
<dbReference type="EMBL" id="KN847905">
    <property type="protein sequence ID" value="KIR39798.1"/>
    <property type="molecule type" value="Genomic_DNA"/>
</dbReference>
<keyword evidence="4" id="KW-1185">Reference proteome</keyword>
<feature type="compositionally biased region" description="Basic and acidic residues" evidence="1">
    <location>
        <begin position="301"/>
        <end position="323"/>
    </location>
</feature>